<dbReference type="KEGG" id="faf:OE104_14630"/>
<dbReference type="NCBIfam" id="TIGR02679">
    <property type="entry name" value="TIGR02679 family protein"/>
    <property type="match status" value="1"/>
</dbReference>
<feature type="domain" description="Conserved hypothetical protein CHP02679 N terminus" evidence="2">
    <location>
        <begin position="36"/>
        <end position="251"/>
    </location>
</feature>
<dbReference type="AlphaFoldDB" id="A0A9E8LU84"/>
<feature type="domain" description="DUF2399" evidence="1">
    <location>
        <begin position="274"/>
        <end position="420"/>
    </location>
</feature>
<evidence type="ECO:0000259" key="1">
    <source>
        <dbReference type="Pfam" id="PF09664"/>
    </source>
</evidence>
<reference evidence="3" key="1">
    <citation type="submission" date="2022-09" db="EMBL/GenBank/DDBJ databases">
        <title>Complete Genomes of Fervidibacillus albus and Fervidibacillus halotolerans isolated from tidal flat sediments.</title>
        <authorList>
            <person name="Kwon K.K."/>
            <person name="Yang S.-H."/>
            <person name="Park M.J."/>
            <person name="Oh H.-M."/>
        </authorList>
    </citation>
    <scope>NUCLEOTIDE SEQUENCE</scope>
    <source>
        <strain evidence="3">MEBiC13591</strain>
    </source>
</reference>
<dbReference type="InterPro" id="IPR013495">
    <property type="entry name" value="CHP02679"/>
</dbReference>
<evidence type="ECO:0000259" key="2">
    <source>
        <dbReference type="Pfam" id="PF11796"/>
    </source>
</evidence>
<dbReference type="Pfam" id="PF09664">
    <property type="entry name" value="DUF2399"/>
    <property type="match status" value="1"/>
</dbReference>
<dbReference type="Pfam" id="PF11796">
    <property type="entry name" value="DUF3323"/>
    <property type="match status" value="1"/>
</dbReference>
<gene>
    <name evidence="3" type="ORF">OE104_14630</name>
</gene>
<name>A0A9E8LU84_9BACI</name>
<keyword evidence="4" id="KW-1185">Reference proteome</keyword>
<evidence type="ECO:0000313" key="4">
    <source>
        <dbReference type="Proteomes" id="UP001164718"/>
    </source>
</evidence>
<dbReference type="InterPro" id="IPR024466">
    <property type="entry name" value="CHP02679_N"/>
</dbReference>
<accession>A0A9E8LU84</accession>
<dbReference type="Proteomes" id="UP001164718">
    <property type="component" value="Chromosome"/>
</dbReference>
<protein>
    <submittedName>
        <fullName evidence="3">TIGR02679 family protein</fullName>
    </submittedName>
</protein>
<proteinExistence type="predicted"/>
<dbReference type="InterPro" id="IPR024465">
    <property type="entry name" value="DUF2399"/>
</dbReference>
<dbReference type="RefSeq" id="WP_275417511.1">
    <property type="nucleotide sequence ID" value="NZ_CP106878.1"/>
</dbReference>
<sequence length="429" mass="49795">MERKTDKKLQVFQEEPGFRKLFHLFKEKYRSLGRIGGSVSLQGFTDDELEAIAGFFGISKTKLSQKGSVSLQAFEKELAKTSFSDYTLLDLMEKVLGEKIVSKKEERRLEREKEEAFIQSLLKEIPGAHWWIQRIAEKSSDTRWIWSLYKQNETDLYEKIMMAYRAFSSLPKQGEFERLPFFSERVSGNPHYFDNQETAGKLLHHMLFVDQLQKGNNQVTLPKTVEQLNDLLAEYGIFRDDLWNFVTCQQLLASKAEEIHPVWKAACENKTVMNVPMKELMKVDKIWPENGNTVWVVENSSVASMMMDELPFVPIVCTHGQVRMAGWRLLDLIVQSGATLFYSGDMDPEGLLIADRIKTRYKEKANLWKMDKETYVTHLSEEDISDRLSKLDSIQSPELFEVRDAMKVHKKACYQESFIQRNGSGFRFS</sequence>
<evidence type="ECO:0000313" key="3">
    <source>
        <dbReference type="EMBL" id="WAA09728.1"/>
    </source>
</evidence>
<organism evidence="3 4">
    <name type="scientific">Fervidibacillus albus</name>
    <dbReference type="NCBI Taxonomy" id="2980026"/>
    <lineage>
        <taxon>Bacteria</taxon>
        <taxon>Bacillati</taxon>
        <taxon>Bacillota</taxon>
        <taxon>Bacilli</taxon>
        <taxon>Bacillales</taxon>
        <taxon>Bacillaceae</taxon>
        <taxon>Fervidibacillus</taxon>
    </lineage>
</organism>
<dbReference type="EMBL" id="CP106878">
    <property type="protein sequence ID" value="WAA09728.1"/>
    <property type="molecule type" value="Genomic_DNA"/>
</dbReference>